<organism evidence="7 8">
    <name type="scientific">Bizionia hallyeonensis</name>
    <dbReference type="NCBI Taxonomy" id="1123757"/>
    <lineage>
        <taxon>Bacteria</taxon>
        <taxon>Pseudomonadati</taxon>
        <taxon>Bacteroidota</taxon>
        <taxon>Flavobacteriia</taxon>
        <taxon>Flavobacteriales</taxon>
        <taxon>Flavobacteriaceae</taxon>
        <taxon>Bizionia</taxon>
    </lineage>
</organism>
<comment type="subcellular location">
    <subcellularLocation>
        <location evidence="1">Membrane</location>
        <topology evidence="1">Multi-pass membrane protein</topology>
    </subcellularLocation>
</comment>
<evidence type="ECO:0000256" key="1">
    <source>
        <dbReference type="ARBA" id="ARBA00004141"/>
    </source>
</evidence>
<dbReference type="PANTHER" id="PTHR21716:SF4">
    <property type="entry name" value="TRANSMEMBRANE PROTEIN 245"/>
    <property type="match status" value="1"/>
</dbReference>
<dbReference type="Pfam" id="PF01594">
    <property type="entry name" value="AI-2E_transport"/>
    <property type="match status" value="1"/>
</dbReference>
<evidence type="ECO:0000256" key="3">
    <source>
        <dbReference type="ARBA" id="ARBA00022692"/>
    </source>
</evidence>
<feature type="transmembrane region" description="Helical" evidence="6">
    <location>
        <begin position="224"/>
        <end position="250"/>
    </location>
</feature>
<name>A0ABW0C8K6_9FLAO</name>
<evidence type="ECO:0000256" key="6">
    <source>
        <dbReference type="SAM" id="Phobius"/>
    </source>
</evidence>
<comment type="similarity">
    <text evidence="2">Belongs to the autoinducer-2 exporter (AI-2E) (TC 2.A.86) family.</text>
</comment>
<dbReference type="PANTHER" id="PTHR21716">
    <property type="entry name" value="TRANSMEMBRANE PROTEIN"/>
    <property type="match status" value="1"/>
</dbReference>
<keyword evidence="3 6" id="KW-0812">Transmembrane</keyword>
<feature type="transmembrane region" description="Helical" evidence="6">
    <location>
        <begin position="32"/>
        <end position="50"/>
    </location>
</feature>
<dbReference type="RefSeq" id="WP_376860475.1">
    <property type="nucleotide sequence ID" value="NZ_JBHSLA010000003.1"/>
</dbReference>
<evidence type="ECO:0000313" key="8">
    <source>
        <dbReference type="Proteomes" id="UP001596162"/>
    </source>
</evidence>
<gene>
    <name evidence="7" type="ORF">ACFPH8_09560</name>
</gene>
<keyword evidence="8" id="KW-1185">Reference proteome</keyword>
<evidence type="ECO:0000313" key="7">
    <source>
        <dbReference type="EMBL" id="MFC5195573.1"/>
    </source>
</evidence>
<accession>A0ABW0C8K6</accession>
<feature type="transmembrane region" description="Helical" evidence="6">
    <location>
        <begin position="197"/>
        <end position="218"/>
    </location>
</feature>
<feature type="transmembrane region" description="Helical" evidence="6">
    <location>
        <begin position="295"/>
        <end position="325"/>
    </location>
</feature>
<evidence type="ECO:0000256" key="2">
    <source>
        <dbReference type="ARBA" id="ARBA00009773"/>
    </source>
</evidence>
<protein>
    <submittedName>
        <fullName evidence="7">AI-2E family transporter</fullName>
    </submittedName>
</protein>
<reference evidence="8" key="1">
    <citation type="journal article" date="2019" name="Int. J. Syst. Evol. Microbiol.">
        <title>The Global Catalogue of Microorganisms (GCM) 10K type strain sequencing project: providing services to taxonomists for standard genome sequencing and annotation.</title>
        <authorList>
            <consortium name="The Broad Institute Genomics Platform"/>
            <consortium name="The Broad Institute Genome Sequencing Center for Infectious Disease"/>
            <person name="Wu L."/>
            <person name="Ma J."/>
        </authorList>
    </citation>
    <scope>NUCLEOTIDE SEQUENCE [LARGE SCALE GENOMIC DNA]</scope>
    <source>
        <strain evidence="8">JCM 17978</strain>
    </source>
</reference>
<feature type="transmembrane region" description="Helical" evidence="6">
    <location>
        <begin position="262"/>
        <end position="283"/>
    </location>
</feature>
<evidence type="ECO:0000256" key="5">
    <source>
        <dbReference type="ARBA" id="ARBA00023136"/>
    </source>
</evidence>
<proteinExistence type="inferred from homology"/>
<dbReference type="Proteomes" id="UP001596162">
    <property type="component" value="Unassembled WGS sequence"/>
</dbReference>
<sequence length="340" mass="37781">MNTIPPKVIRQLFLLMLILLVCILIFREIIPYFSGVLGAITIYVLLRKTMSKLVKRGWNPNLAAITLMLMSFFTILLPIAGAAFMLGNKITKAVEDSERVTKIVKSQMTEIESRFGYDLSSQIDASAISGWLSENLQSFAGGTFNTVIAISIMYFMLYYMFTNRRQLRESLMDYIPINRDNLKIVGNEMHAMVRANALGIPLVAVAQGIVALIGFLIFGIDSPFFWAVIVTIGSMVPFVGNMLGTLPVFIITMASGNTFEAWGILIYGIVIVGSTDNLIRLFVLRKLDDVHPLITLIGVIIGIPLFGFIGLIFGPLLISLALVIIRIYKKEYASQEENAH</sequence>
<dbReference type="EMBL" id="JBHSLA010000003">
    <property type="protein sequence ID" value="MFC5195573.1"/>
    <property type="molecule type" value="Genomic_DNA"/>
</dbReference>
<keyword evidence="5 6" id="KW-0472">Membrane</keyword>
<dbReference type="InterPro" id="IPR002549">
    <property type="entry name" value="AI-2E-like"/>
</dbReference>
<feature type="transmembrane region" description="Helical" evidence="6">
    <location>
        <begin position="139"/>
        <end position="161"/>
    </location>
</feature>
<keyword evidence="4 6" id="KW-1133">Transmembrane helix</keyword>
<feature type="transmembrane region" description="Helical" evidence="6">
    <location>
        <begin position="62"/>
        <end position="86"/>
    </location>
</feature>
<evidence type="ECO:0000256" key="4">
    <source>
        <dbReference type="ARBA" id="ARBA00022989"/>
    </source>
</evidence>
<comment type="caution">
    <text evidence="7">The sequence shown here is derived from an EMBL/GenBank/DDBJ whole genome shotgun (WGS) entry which is preliminary data.</text>
</comment>